<gene>
    <name evidence="1" type="ORF">C7377_0636</name>
</gene>
<dbReference type="AlphaFoldDB" id="A0A7L4US66"/>
<dbReference type="Proteomes" id="UP000251835">
    <property type="component" value="Unassembled WGS sequence"/>
</dbReference>
<accession>A0A7L4US66</accession>
<evidence type="ECO:0000313" key="2">
    <source>
        <dbReference type="Proteomes" id="UP000251835"/>
    </source>
</evidence>
<proteinExistence type="predicted"/>
<sequence>MGFLLLKFIPLRILNNNTKIYNNARNKLE</sequence>
<evidence type="ECO:0000313" key="1">
    <source>
        <dbReference type="EMBL" id="PVX52322.1"/>
    </source>
</evidence>
<keyword evidence="2" id="KW-1185">Reference proteome</keyword>
<comment type="caution">
    <text evidence="1">The sequence shown here is derived from an EMBL/GenBank/DDBJ whole genome shotgun (WGS) entry which is preliminary data.</text>
</comment>
<dbReference type="EMBL" id="QENZ01000003">
    <property type="protein sequence ID" value="PVX52322.1"/>
    <property type="molecule type" value="Genomic_DNA"/>
</dbReference>
<protein>
    <submittedName>
        <fullName evidence="1">Uncharacterized protein</fullName>
    </submittedName>
</protein>
<name>A0A7L4US66_BALHA</name>
<organism evidence="1 2">
    <name type="scientific">Balneicella halophila</name>
    <dbReference type="NCBI Taxonomy" id="1537566"/>
    <lineage>
        <taxon>Bacteria</taxon>
        <taxon>Pseudomonadati</taxon>
        <taxon>Bacteroidota</taxon>
        <taxon>Bacteroidia</taxon>
        <taxon>Bacteroidales</taxon>
        <taxon>Balneicellaceae</taxon>
        <taxon>Balneicella</taxon>
    </lineage>
</organism>
<reference evidence="1 2" key="1">
    <citation type="submission" date="2018-05" db="EMBL/GenBank/DDBJ databases">
        <title>Genomic Encyclopedia of Type Strains, Phase IV (KMG-IV): sequencing the most valuable type-strain genomes for metagenomic binning, comparative biology and taxonomic classification.</title>
        <authorList>
            <person name="Goeker M."/>
        </authorList>
    </citation>
    <scope>NUCLEOTIDE SEQUENCE [LARGE SCALE GENOMIC DNA]</scope>
    <source>
        <strain evidence="1 2">DSM 28579</strain>
    </source>
</reference>